<dbReference type="AlphaFoldDB" id="A0A9Q6Q0A3"/>
<sequence length="98" mass="11210">MTNNEIEGLTPQQEEVVLLKNLLLESLDKLINSCKKSSVVLDFLGLPDVRHDSRFKRIETLIDNLLEIDTGNIIDHPELTERYIEHSPYAQVINILIA</sequence>
<keyword evidence="2" id="KW-1185">Reference proteome</keyword>
<organism evidence="1 2">
    <name type="scientific">Piscirickettsia salmonis</name>
    <dbReference type="NCBI Taxonomy" id="1238"/>
    <lineage>
        <taxon>Bacteria</taxon>
        <taxon>Pseudomonadati</taxon>
        <taxon>Pseudomonadota</taxon>
        <taxon>Gammaproteobacteria</taxon>
        <taxon>Thiotrichales</taxon>
        <taxon>Piscirickettsiaceae</taxon>
        <taxon>Piscirickettsia</taxon>
    </lineage>
</organism>
<name>A0A9Q6Q0A3_PISSA</name>
<reference evidence="1 2" key="1">
    <citation type="submission" date="2019-04" db="EMBL/GenBank/DDBJ databases">
        <title>Complete genome sequencing of Piscirickettsia salmonis strain Psal-009.</title>
        <authorList>
            <person name="Schober I."/>
            <person name="Bunk B."/>
            <person name="Sproer C."/>
            <person name="Carril G.P."/>
            <person name="Riedel T."/>
            <person name="Flores-Herrera P.A."/>
            <person name="Nourdin-Galindo G."/>
            <person name="Marshall S.H."/>
            <person name="Overmann J."/>
        </authorList>
    </citation>
    <scope>NUCLEOTIDE SEQUENCE [LARGE SCALE GENOMIC DNA]</scope>
    <source>
        <strain evidence="1 2">Psal-009</strain>
    </source>
</reference>
<proteinExistence type="predicted"/>
<dbReference type="EMBL" id="CP038908">
    <property type="protein sequence ID" value="QGO05999.1"/>
    <property type="molecule type" value="Genomic_DNA"/>
</dbReference>
<dbReference type="RefSeq" id="WP_054300361.1">
    <property type="nucleotide sequence ID" value="NZ_CP012413.1"/>
</dbReference>
<protein>
    <submittedName>
        <fullName evidence="1">Uncharacterized protein</fullName>
    </submittedName>
</protein>
<dbReference type="Proteomes" id="UP000422232">
    <property type="component" value="Chromosome"/>
</dbReference>
<evidence type="ECO:0000313" key="2">
    <source>
        <dbReference type="Proteomes" id="UP000422232"/>
    </source>
</evidence>
<gene>
    <name evidence="1" type="ORF">Psal009_01901</name>
</gene>
<evidence type="ECO:0000313" key="1">
    <source>
        <dbReference type="EMBL" id="QGO05999.1"/>
    </source>
</evidence>
<accession>A0A9Q6Q0A3</accession>